<keyword evidence="1" id="KW-0472">Membrane</keyword>
<organism evidence="2 3">
    <name type="scientific">Chryseosolibacter indicus</name>
    <dbReference type="NCBI Taxonomy" id="2782351"/>
    <lineage>
        <taxon>Bacteria</taxon>
        <taxon>Pseudomonadati</taxon>
        <taxon>Bacteroidota</taxon>
        <taxon>Cytophagia</taxon>
        <taxon>Cytophagales</taxon>
        <taxon>Chryseotaleaceae</taxon>
        <taxon>Chryseosolibacter</taxon>
    </lineage>
</organism>
<comment type="caution">
    <text evidence="2">The sequence shown here is derived from an EMBL/GenBank/DDBJ whole genome shotgun (WGS) entry which is preliminary data.</text>
</comment>
<keyword evidence="1" id="KW-1133">Transmembrane helix</keyword>
<evidence type="ECO:0000313" key="3">
    <source>
        <dbReference type="Proteomes" id="UP000772618"/>
    </source>
</evidence>
<evidence type="ECO:0000313" key="2">
    <source>
        <dbReference type="EMBL" id="MBT1705381.1"/>
    </source>
</evidence>
<evidence type="ECO:0000256" key="1">
    <source>
        <dbReference type="SAM" id="Phobius"/>
    </source>
</evidence>
<sequence>MMFSAFIKACFNIFHFRVKGGVLQLTLGIGVIISVICAAMILLVYLSNLHFLKQKLENDLSDNALSGIAYGMASRDQLNFNEVYSFDLFGEGIDSVDIIRKPWGMFEVLTAVAKRGSNEELKAAIITAQPDDVGRSALYIPENNSPIYLVGETTLVGTAYLPERKFSMGYIDGQGYNKKSFIEGDVKGSESVMPSLDTILIAQTKAFFKEAPDGYRVNRIDFLPVGQHLSFHGLPSNYYYSQQSIDLSDSISGNIIIQSGIRVRVTSKASLDNVIIIAPDIDIDNGFTGSVQCIAQRKIVIGSGAKLKYPSALLLAGEENDSSIVIKKDAVVEGVVVISGYDKSIGSRGILSIQKGAILHGMAYVNGRADIQGAIWGHLAARSVMAKIASAEYASHLFNAEINSVKRSAFLPGSLLWAHTEEIKIAEWID</sequence>
<protein>
    <recommendedName>
        <fullName evidence="4">Polymer-forming cytoskeletal protein</fullName>
    </recommendedName>
</protein>
<evidence type="ECO:0008006" key="4">
    <source>
        <dbReference type="Google" id="ProtNLM"/>
    </source>
</evidence>
<keyword evidence="1" id="KW-0812">Transmembrane</keyword>
<keyword evidence="3" id="KW-1185">Reference proteome</keyword>
<reference evidence="2 3" key="1">
    <citation type="submission" date="2021-05" db="EMBL/GenBank/DDBJ databases">
        <title>A Polyphasic approach of four new species of the genus Ohtaekwangia: Ohtaekwangia histidinii sp. nov., Ohtaekwangia cretensis sp. nov., Ohtaekwangia indiensis sp. nov., Ohtaekwangia reichenbachii sp. nov. from diverse environment.</title>
        <authorList>
            <person name="Octaviana S."/>
        </authorList>
    </citation>
    <scope>NUCLEOTIDE SEQUENCE [LARGE SCALE GENOMIC DNA]</scope>
    <source>
        <strain evidence="2 3">PWU20</strain>
    </source>
</reference>
<accession>A0ABS5VVL6</accession>
<proteinExistence type="predicted"/>
<feature type="transmembrane region" description="Helical" evidence="1">
    <location>
        <begin position="21"/>
        <end position="46"/>
    </location>
</feature>
<name>A0ABS5VVL6_9BACT</name>
<dbReference type="EMBL" id="JAHESD010000054">
    <property type="protein sequence ID" value="MBT1705381.1"/>
    <property type="molecule type" value="Genomic_DNA"/>
</dbReference>
<dbReference type="Proteomes" id="UP000772618">
    <property type="component" value="Unassembled WGS sequence"/>
</dbReference>
<dbReference type="RefSeq" id="WP_254155329.1">
    <property type="nucleotide sequence ID" value="NZ_JAHESD010000054.1"/>
</dbReference>
<gene>
    <name evidence="2" type="ORF">KK060_18970</name>
</gene>